<dbReference type="SUPFAM" id="SSF51445">
    <property type="entry name" value="(Trans)glycosidases"/>
    <property type="match status" value="1"/>
</dbReference>
<dbReference type="GO" id="GO:0004553">
    <property type="term" value="F:hydrolase activity, hydrolyzing O-glycosyl compounds"/>
    <property type="evidence" value="ECO:0007669"/>
    <property type="project" value="InterPro"/>
</dbReference>
<reference evidence="7" key="1">
    <citation type="submission" date="2021-07" db="EMBL/GenBank/DDBJ databases">
        <authorList>
            <person name="Catto M.A."/>
            <person name="Jacobson A."/>
            <person name="Kennedy G."/>
            <person name="Labadie P."/>
            <person name="Hunt B.G."/>
            <person name="Srinivasan R."/>
        </authorList>
    </citation>
    <scope>NUCLEOTIDE SEQUENCE</scope>
    <source>
        <strain evidence="7">PL_HMW_Pooled</strain>
        <tissue evidence="7">Head</tissue>
    </source>
</reference>
<sequence>MLSQKRTVLVLVAAVALLAPGQARAPTVQRAVGEDGDDREPPMVTETDPKYKIPDNFLIGAGSASYQSEGAWDKDGKGESVFDHYYHIAKVPTNMTGDIACNSYERYEEDIKLAAEMGLNSYRFSIAWTRIFPNGDINNKNDKGVQHYHNVIKAIKAHNMKPVVTIYHFDHPQALEDKFQGWMSDQMIQSFADFADFLFSEYGKEVEYWLTLNEPNMHCIMVYNGGLGPNIPKDQETAQNVYKCIHNEILAHAAAYRLYDKKYRKDQGGRVGMGALTFFARPNSTKWDDILAAERANLFEMGLIMHPLVFGDYPDVVKETLTRAGKLDHLPTFTDAQKKDIAGAFDFFGVNAYFGMTVADPNKGGESNVPGIAGGKGPRKDNNVTIVAIGDNKEPQYAGSTDVFGMINAWILRDMALWVKARFGPGVALFIAENGLGSFTEKSKDDWESRAVYHSAYLRELMRAVNEDGVNYIGYSAWAFLDDFEWSSGYTRYFGLVHVDYEHGTLDRTLKRSHYFFKRMMKDRSVPLVLPSSPADTSSATGPAIAMPSALAVVLAAAISLLSHDSS</sequence>
<dbReference type="InterPro" id="IPR001360">
    <property type="entry name" value="Glyco_hydro_1"/>
</dbReference>
<dbReference type="InterPro" id="IPR017853">
    <property type="entry name" value="GH"/>
</dbReference>
<dbReference type="PANTHER" id="PTHR10353:SF36">
    <property type="entry name" value="LP05116P"/>
    <property type="match status" value="1"/>
</dbReference>
<proteinExistence type="inferred from homology"/>
<reference evidence="7" key="2">
    <citation type="journal article" date="2023" name="BMC Genomics">
        <title>Pest status, molecular evolution, and epigenetic factors derived from the genome assembly of Frankliniella fusca, a thysanopteran phytovirus vector.</title>
        <authorList>
            <person name="Catto M.A."/>
            <person name="Labadie P.E."/>
            <person name="Jacobson A.L."/>
            <person name="Kennedy G.G."/>
            <person name="Srinivasan R."/>
            <person name="Hunt B.G."/>
        </authorList>
    </citation>
    <scope>NUCLEOTIDE SEQUENCE</scope>
    <source>
        <strain evidence="7">PL_HMW_Pooled</strain>
    </source>
</reference>
<dbReference type="PANTHER" id="PTHR10353">
    <property type="entry name" value="GLYCOSYL HYDROLASE"/>
    <property type="match status" value="1"/>
</dbReference>
<organism evidence="7 8">
    <name type="scientific">Frankliniella fusca</name>
    <dbReference type="NCBI Taxonomy" id="407009"/>
    <lineage>
        <taxon>Eukaryota</taxon>
        <taxon>Metazoa</taxon>
        <taxon>Ecdysozoa</taxon>
        <taxon>Arthropoda</taxon>
        <taxon>Hexapoda</taxon>
        <taxon>Insecta</taxon>
        <taxon>Pterygota</taxon>
        <taxon>Neoptera</taxon>
        <taxon>Paraneoptera</taxon>
        <taxon>Thysanoptera</taxon>
        <taxon>Terebrantia</taxon>
        <taxon>Thripoidea</taxon>
        <taxon>Thripidae</taxon>
        <taxon>Frankliniella</taxon>
    </lineage>
</organism>
<feature type="chain" id="PRO_5042079358" evidence="6">
    <location>
        <begin position="24"/>
        <end position="567"/>
    </location>
</feature>
<accession>A0AAE1LL05</accession>
<dbReference type="Pfam" id="PF00232">
    <property type="entry name" value="Glyco_hydro_1"/>
    <property type="match status" value="1"/>
</dbReference>
<evidence type="ECO:0000256" key="2">
    <source>
        <dbReference type="ARBA" id="ARBA00022801"/>
    </source>
</evidence>
<evidence type="ECO:0000313" key="8">
    <source>
        <dbReference type="Proteomes" id="UP001219518"/>
    </source>
</evidence>
<keyword evidence="6" id="KW-0732">Signal</keyword>
<dbReference type="AlphaFoldDB" id="A0AAE1LL05"/>
<name>A0AAE1LL05_9NEOP</name>
<evidence type="ECO:0000256" key="1">
    <source>
        <dbReference type="ARBA" id="ARBA00010838"/>
    </source>
</evidence>
<evidence type="ECO:0000256" key="6">
    <source>
        <dbReference type="SAM" id="SignalP"/>
    </source>
</evidence>
<keyword evidence="2" id="KW-0378">Hydrolase</keyword>
<gene>
    <name evidence="7" type="ORF">KUF71_011883</name>
</gene>
<dbReference type="GO" id="GO:0005975">
    <property type="term" value="P:carbohydrate metabolic process"/>
    <property type="evidence" value="ECO:0007669"/>
    <property type="project" value="InterPro"/>
</dbReference>
<dbReference type="EMBL" id="JAHWGI010001090">
    <property type="protein sequence ID" value="KAK3922414.1"/>
    <property type="molecule type" value="Genomic_DNA"/>
</dbReference>
<keyword evidence="8" id="KW-1185">Reference proteome</keyword>
<feature type="region of interest" description="Disordered" evidence="5">
    <location>
        <begin position="26"/>
        <end position="47"/>
    </location>
</feature>
<keyword evidence="3" id="KW-0326">Glycosidase</keyword>
<protein>
    <submittedName>
        <fullName evidence="7">Cyanidin 3-O-glucoside 7-O-glucosyltransferase (Acyl-glucose)</fullName>
    </submittedName>
</protein>
<evidence type="ECO:0000256" key="4">
    <source>
        <dbReference type="RuleBase" id="RU003690"/>
    </source>
</evidence>
<evidence type="ECO:0000256" key="3">
    <source>
        <dbReference type="ARBA" id="ARBA00023295"/>
    </source>
</evidence>
<feature type="signal peptide" evidence="6">
    <location>
        <begin position="1"/>
        <end position="23"/>
    </location>
</feature>
<dbReference type="Proteomes" id="UP001219518">
    <property type="component" value="Unassembled WGS sequence"/>
</dbReference>
<evidence type="ECO:0000313" key="7">
    <source>
        <dbReference type="EMBL" id="KAK3922414.1"/>
    </source>
</evidence>
<comment type="similarity">
    <text evidence="1 4">Belongs to the glycosyl hydrolase 1 family.</text>
</comment>
<dbReference type="PRINTS" id="PR00131">
    <property type="entry name" value="GLHYDRLASE1"/>
</dbReference>
<comment type="caution">
    <text evidence="7">The sequence shown here is derived from an EMBL/GenBank/DDBJ whole genome shotgun (WGS) entry which is preliminary data.</text>
</comment>
<dbReference type="Gene3D" id="3.20.20.80">
    <property type="entry name" value="Glycosidases"/>
    <property type="match status" value="1"/>
</dbReference>
<evidence type="ECO:0000256" key="5">
    <source>
        <dbReference type="SAM" id="MobiDB-lite"/>
    </source>
</evidence>